<dbReference type="PANTHER" id="PTHR12809:SF2">
    <property type="entry name" value="MEDIATOR OF RNA POLYMERASE II TRANSCRIPTION SUBUNIT 14"/>
    <property type="match status" value="1"/>
</dbReference>
<keyword evidence="20" id="KW-1185">Reference proteome</keyword>
<evidence type="ECO:0000259" key="17">
    <source>
        <dbReference type="Pfam" id="PF25067"/>
    </source>
</evidence>
<dbReference type="GO" id="GO:0006357">
    <property type="term" value="P:regulation of transcription by RNA polymerase II"/>
    <property type="evidence" value="ECO:0007669"/>
    <property type="project" value="InterPro"/>
</dbReference>
<evidence type="ECO:0000313" key="20">
    <source>
        <dbReference type="Proteomes" id="UP000749559"/>
    </source>
</evidence>
<keyword evidence="8 10" id="KW-0539">Nucleus</keyword>
<dbReference type="InterPro" id="IPR013947">
    <property type="entry name" value="Mediator_Med14"/>
</dbReference>
<evidence type="ECO:0000259" key="12">
    <source>
        <dbReference type="Pfam" id="PF08638"/>
    </source>
</evidence>
<feature type="region of interest" description="Disordered" evidence="11">
    <location>
        <begin position="1"/>
        <end position="20"/>
    </location>
</feature>
<keyword evidence="5 10" id="KW-0805">Transcription regulation</keyword>
<dbReference type="InterPro" id="IPR055107">
    <property type="entry name" value="Med14_RM8"/>
</dbReference>
<dbReference type="Pfam" id="PF22984">
    <property type="entry name" value="RM6_Med14"/>
    <property type="match status" value="1"/>
</dbReference>
<evidence type="ECO:0000256" key="5">
    <source>
        <dbReference type="ARBA" id="ARBA00023015"/>
    </source>
</evidence>
<dbReference type="Pfam" id="PF25069">
    <property type="entry name" value="Med14_C"/>
    <property type="match status" value="1"/>
</dbReference>
<proteinExistence type="inferred from homology"/>
<organism evidence="19 20">
    <name type="scientific">Owenia fusiformis</name>
    <name type="common">Polychaete worm</name>
    <dbReference type="NCBI Taxonomy" id="6347"/>
    <lineage>
        <taxon>Eukaryota</taxon>
        <taxon>Metazoa</taxon>
        <taxon>Spiralia</taxon>
        <taxon>Lophotrochozoa</taxon>
        <taxon>Annelida</taxon>
        <taxon>Polychaeta</taxon>
        <taxon>Sedentaria</taxon>
        <taxon>Canalipalpata</taxon>
        <taxon>Sabellida</taxon>
        <taxon>Oweniida</taxon>
        <taxon>Oweniidae</taxon>
        <taxon>Owenia</taxon>
    </lineage>
</organism>
<dbReference type="InterPro" id="IPR056879">
    <property type="entry name" value="RM3_Med14"/>
</dbReference>
<evidence type="ECO:0000259" key="15">
    <source>
        <dbReference type="Pfam" id="PF22984"/>
    </source>
</evidence>
<dbReference type="InterPro" id="IPR055113">
    <property type="entry name" value="Med14_RM2"/>
</dbReference>
<keyword evidence="4" id="KW-0677">Repeat</keyword>
<evidence type="ECO:0000256" key="1">
    <source>
        <dbReference type="ARBA" id="ARBA00004123"/>
    </source>
</evidence>
<evidence type="ECO:0000313" key="19">
    <source>
        <dbReference type="EMBL" id="CAH1798713.1"/>
    </source>
</evidence>
<feature type="domain" description="Mediator of RNA polymerase II transcription subunit 14 C-terminal" evidence="18">
    <location>
        <begin position="1315"/>
        <end position="1460"/>
    </location>
</feature>
<feature type="region of interest" description="Disordered" evidence="11">
    <location>
        <begin position="962"/>
        <end position="1049"/>
    </location>
</feature>
<protein>
    <recommendedName>
        <fullName evidence="3 10">Mediator of RNA polymerase II transcription subunit 14</fullName>
    </recommendedName>
    <alternativeName>
        <fullName evidence="9 10">Mediator complex subunit 14</fullName>
    </alternativeName>
</protein>
<keyword evidence="6 10" id="KW-0010">Activator</keyword>
<evidence type="ECO:0000256" key="6">
    <source>
        <dbReference type="ARBA" id="ARBA00023159"/>
    </source>
</evidence>
<accession>A0A8J1XJU9</accession>
<feature type="domain" description="Mediator of RNA polymerase II transcription subunit 14 RM2" evidence="13">
    <location>
        <begin position="292"/>
        <end position="375"/>
    </location>
</feature>
<gene>
    <name evidence="19" type="ORF">OFUS_LOCUS22814</name>
</gene>
<dbReference type="GO" id="GO:0070847">
    <property type="term" value="C:core mediator complex"/>
    <property type="evidence" value="ECO:0007669"/>
    <property type="project" value="TreeGrafter"/>
</dbReference>
<dbReference type="GO" id="GO:0016592">
    <property type="term" value="C:mediator complex"/>
    <property type="evidence" value="ECO:0007669"/>
    <property type="project" value="UniProtKB-UniRule"/>
</dbReference>
<dbReference type="Pfam" id="PF22983">
    <property type="entry name" value="RM8_Med14"/>
    <property type="match status" value="1"/>
</dbReference>
<name>A0A8J1XJU9_OWEFU</name>
<evidence type="ECO:0000256" key="2">
    <source>
        <dbReference type="ARBA" id="ARBA00007813"/>
    </source>
</evidence>
<feature type="domain" description="Mediator of RNA polymerase II transcription subunit 14 RM6" evidence="15">
    <location>
        <begin position="783"/>
        <end position="850"/>
    </location>
</feature>
<evidence type="ECO:0000259" key="18">
    <source>
        <dbReference type="Pfam" id="PF25069"/>
    </source>
</evidence>
<dbReference type="Proteomes" id="UP000749559">
    <property type="component" value="Unassembled WGS sequence"/>
</dbReference>
<feature type="compositionally biased region" description="Low complexity" evidence="11">
    <location>
        <begin position="1038"/>
        <end position="1049"/>
    </location>
</feature>
<dbReference type="OrthoDB" id="205099at2759"/>
<dbReference type="InterPro" id="IPR055114">
    <property type="entry name" value="Med14_RM6"/>
</dbReference>
<dbReference type="EMBL" id="CAIIXF020000011">
    <property type="protein sequence ID" value="CAH1798713.1"/>
    <property type="molecule type" value="Genomic_DNA"/>
</dbReference>
<feature type="domain" description="Mediator of RNA polymerase II transcription subunit 14 RM8" evidence="14">
    <location>
        <begin position="1226"/>
        <end position="1299"/>
    </location>
</feature>
<evidence type="ECO:0000256" key="11">
    <source>
        <dbReference type="SAM" id="MobiDB-lite"/>
    </source>
</evidence>
<evidence type="ECO:0000259" key="14">
    <source>
        <dbReference type="Pfam" id="PF22983"/>
    </source>
</evidence>
<evidence type="ECO:0000256" key="10">
    <source>
        <dbReference type="RuleBase" id="RU365082"/>
    </source>
</evidence>
<evidence type="ECO:0000259" key="13">
    <source>
        <dbReference type="Pfam" id="PF22981"/>
    </source>
</evidence>
<evidence type="ECO:0000256" key="8">
    <source>
        <dbReference type="ARBA" id="ARBA00023242"/>
    </source>
</evidence>
<comment type="similarity">
    <text evidence="2 10">Belongs to the Mediator complex subunit 14 family.</text>
</comment>
<dbReference type="InterPro" id="IPR055122">
    <property type="entry name" value="Med14_N"/>
</dbReference>
<dbReference type="InterPro" id="IPR056878">
    <property type="entry name" value="RM5_Med14"/>
</dbReference>
<dbReference type="PANTHER" id="PTHR12809">
    <property type="entry name" value="MEDIATOR COMPLEX SUBUNIT"/>
    <property type="match status" value="1"/>
</dbReference>
<reference evidence="19" key="1">
    <citation type="submission" date="2022-03" db="EMBL/GenBank/DDBJ databases">
        <authorList>
            <person name="Martin C."/>
        </authorList>
    </citation>
    <scope>NUCLEOTIDE SEQUENCE</scope>
</reference>
<sequence length="1461" mass="162650">MPPVDGQQLMQGGPQPVSGGQGTIPLGTLIDYIVQRTYHELTVLSELLPRKTDMERKIEIVQFAGRTRQLFIRLLALVKWASMAGKVDKCGVISDFLDRQAMFFVETADMLAKMARETLVHARLPNFSLPCAIDVLTTGSYPRLPNCIRDKIVPPDGITPKEKRETLLRLNQIIQHRLVTTDMPEQFNQLKIENGRVTFIVQHEFEASLTLMGDSSTIPWRLLDIDILVLDQETGDGKALVHSLQVNYIHQLVQSRLLCNDKPLHDLYNCLHSFCQSLQLEVLHSQAQRLIVERLGDHVRVEDYMAGKCLVLSYWRDPVKLREIPTTDTDTQKYYKVSVHINDLNPAKPLQVTHTPELSKEDTSKVGRAIKSNQLSIEKLLMQTIQVRSVAKLKELQEELEPLTETACEIKEIPSVLYVPLLEPCMQAENLCISVDILKGIFLPAIPQYGMEITDDLAEALNEESKDVTTCLSDLRCLLALKRCRKSVQHLPVTLTDRLPIVNMAGHQLEKLGKHKIFIKLCRQGNHYVVIDVKNLKTYRVELSYYLLHTLPSSFDCDITSDALDDIPMPFLRAGHMIKLDEFSCVHGSATVLQEEVKEERSLFTRKRKALFGAIAESQPKKTKTSPYLVPEVTQIITMCEERLPLLALEQELSRQDISTQGIQVDCNGTCLSLTVLELPDCVGCSKEVSDELKSALLSCKFRLQRKNARMWLVEYIFTNTPIIGVLNRDQGMAFRVYGDSLLTPETMQKTVQELIDDWNMIGRLYGPVLEFARYYNEPKTNMQSMCEVRNYNYRKLIIAYGPSNCQTITILWNHKEQKFTLQLGTIGPAISSNPQLQTLPQLERDFNDHQNIAQLLQVLHDTWSPLTSIAKLNTLPVLGLINRPNLAIASFTILPQSATHIRISFRNHFCIDINCRGSRLVAIRDGAYSLFDSAKVVDGFNPTPGLKAFLNIYVDDTATASLSRRRSTTEDDNPPSPTGIDIMDSFMTSQSHNTGSPANRAQKDAQGLRFNSPKTPPSNPHTPASPIASKLGQPGYSSSPAAAFPLSSPPSLSTIAPSPMMMAPSPGFLPQGSPGNILHEPSPGSFIPAPSPSSLGIHMPSPASTFISPHGMVEGMGGSPHPNLMMPSPGGGKWPGSPASVPNPSPAPKYPEASPGPHGEHSGQTVSRILPQRSWAASIPTLLSHDALNKILTPGPHPLLTPGVKLLPCCPLERFLGGVYLRKHMQRVVQSEENLHNVPSDQAGVIQFRTDTLQFRLALNPTNFQILSLKATPSQEYADQWNQEDIQILEKFFELKVACPPYKVNVLLAFSRLLTAPYRILKDCIQIMRLELYPDRGVKWEVRWCLTISPGSPPLAPAGTPAVMIKSKMLIMLQFTRVGVAVPPGTDPQTIVVPVLYDINTNITTVAEPKPGQIGGATSTPATMAVQQMLKRFTDFHQKLPDCSIFPAVREIMNNLVIPM</sequence>
<evidence type="ECO:0000259" key="16">
    <source>
        <dbReference type="Pfam" id="PF25065"/>
    </source>
</evidence>
<dbReference type="InterPro" id="IPR056877">
    <property type="entry name" value="Med14_C"/>
</dbReference>
<comment type="subunit">
    <text evidence="10">Component of the Mediator complex.</text>
</comment>
<feature type="region of interest" description="Disordered" evidence="11">
    <location>
        <begin position="1126"/>
        <end position="1166"/>
    </location>
</feature>
<dbReference type="Pfam" id="PF08638">
    <property type="entry name" value="Med14"/>
    <property type="match status" value="1"/>
</dbReference>
<comment type="function">
    <text evidence="10">Component of the Mediator complex, a coactivator involved in the regulated transcription of nearly all RNA polymerase II-dependent genes. Mediator functions as a bridge to convey information from gene-specific regulatory proteins to the basal RNA polymerase II transcription machinery. Mediator is recruited to promoters by direct interactions with regulatory proteins and serves as a scaffold for the assembly of a functional preinitiation complex with RNA polymerase II and the general transcription factors.</text>
</comment>
<dbReference type="Pfam" id="PF25065">
    <property type="entry name" value="RM3_Med14"/>
    <property type="match status" value="1"/>
</dbReference>
<evidence type="ECO:0000256" key="9">
    <source>
        <dbReference type="ARBA" id="ARBA00032007"/>
    </source>
</evidence>
<keyword evidence="7 10" id="KW-0804">Transcription</keyword>
<comment type="subcellular location">
    <subcellularLocation>
        <location evidence="1 10">Nucleus</location>
    </subcellularLocation>
</comment>
<dbReference type="Pfam" id="PF22981">
    <property type="entry name" value="RM2_Med14"/>
    <property type="match status" value="1"/>
</dbReference>
<dbReference type="GO" id="GO:0003712">
    <property type="term" value="F:transcription coregulator activity"/>
    <property type="evidence" value="ECO:0007669"/>
    <property type="project" value="UniProtKB-UniRule"/>
</dbReference>
<feature type="domain" description="Mediator of RNA polymerase II transcription subunit 14 RM3" evidence="16">
    <location>
        <begin position="378"/>
        <end position="484"/>
    </location>
</feature>
<evidence type="ECO:0000256" key="7">
    <source>
        <dbReference type="ARBA" id="ARBA00023163"/>
    </source>
</evidence>
<feature type="domain" description="Mediator complex subunit MED14 N-terminal" evidence="12">
    <location>
        <begin position="23"/>
        <end position="212"/>
    </location>
</feature>
<feature type="compositionally biased region" description="Polar residues" evidence="11">
    <location>
        <begin position="987"/>
        <end position="1000"/>
    </location>
</feature>
<feature type="domain" description="Mediator of RNA polymerase II transcription subunit 14 RM5" evidence="17">
    <location>
        <begin position="658"/>
        <end position="738"/>
    </location>
</feature>
<dbReference type="Pfam" id="PF25067">
    <property type="entry name" value="RM5_Med14"/>
    <property type="match status" value="1"/>
</dbReference>
<evidence type="ECO:0000256" key="4">
    <source>
        <dbReference type="ARBA" id="ARBA00022737"/>
    </source>
</evidence>
<evidence type="ECO:0000256" key="3">
    <source>
        <dbReference type="ARBA" id="ARBA00019619"/>
    </source>
</evidence>
<comment type="caution">
    <text evidence="19">The sequence shown here is derived from an EMBL/GenBank/DDBJ whole genome shotgun (WGS) entry which is preliminary data.</text>
</comment>